<dbReference type="GeneID" id="115749205"/>
<dbReference type="RefSeq" id="XP_048133698.1">
    <property type="nucleotide sequence ID" value="XM_048277741.1"/>
</dbReference>
<dbReference type="InterPro" id="IPR035897">
    <property type="entry name" value="Toll_tir_struct_dom_sf"/>
</dbReference>
<name>A0ABM3HAT3_9MYRT</name>
<dbReference type="Gene3D" id="3.40.50.10140">
    <property type="entry name" value="Toll/interleukin-1 receptor homology (TIR) domain"/>
    <property type="match status" value="1"/>
</dbReference>
<keyword evidence="2" id="KW-1185">Reference proteome</keyword>
<sequence length="132" mass="15712">MMEYKNGRGHVVLPILYKVETKDVEHQLGMSAERFWSRKKHLDEKVVDEWEEVFTEITSLKGWDSRKDVNRLWVYDEAFKVLENNEVVSELKWIEWNGCPFVVINMYLENRISIMGIENIQDKGGEQAWTKC</sequence>
<evidence type="ECO:0000313" key="3">
    <source>
        <dbReference type="RefSeq" id="XP_048133698.1"/>
    </source>
</evidence>
<accession>A0ABM3HAT3</accession>
<dbReference type="Pfam" id="PF01582">
    <property type="entry name" value="TIR"/>
    <property type="match status" value="1"/>
</dbReference>
<evidence type="ECO:0000259" key="1">
    <source>
        <dbReference type="Pfam" id="PF01582"/>
    </source>
</evidence>
<reference evidence="3" key="1">
    <citation type="submission" date="2025-08" db="UniProtKB">
        <authorList>
            <consortium name="RefSeq"/>
        </authorList>
    </citation>
    <scope>IDENTIFICATION</scope>
    <source>
        <tissue evidence="3">Leaf</tissue>
    </source>
</reference>
<organism evidence="2 3">
    <name type="scientific">Rhodamnia argentea</name>
    <dbReference type="NCBI Taxonomy" id="178133"/>
    <lineage>
        <taxon>Eukaryota</taxon>
        <taxon>Viridiplantae</taxon>
        <taxon>Streptophyta</taxon>
        <taxon>Embryophyta</taxon>
        <taxon>Tracheophyta</taxon>
        <taxon>Spermatophyta</taxon>
        <taxon>Magnoliopsida</taxon>
        <taxon>eudicotyledons</taxon>
        <taxon>Gunneridae</taxon>
        <taxon>Pentapetalae</taxon>
        <taxon>rosids</taxon>
        <taxon>malvids</taxon>
        <taxon>Myrtales</taxon>
        <taxon>Myrtaceae</taxon>
        <taxon>Myrtoideae</taxon>
        <taxon>Myrteae</taxon>
        <taxon>Australasian group</taxon>
        <taxon>Rhodamnia</taxon>
    </lineage>
</organism>
<gene>
    <name evidence="3" type="primary">LOC115749205</name>
</gene>
<feature type="domain" description="TIR" evidence="1">
    <location>
        <begin position="2"/>
        <end position="73"/>
    </location>
</feature>
<evidence type="ECO:0000313" key="2">
    <source>
        <dbReference type="Proteomes" id="UP000827889"/>
    </source>
</evidence>
<dbReference type="Proteomes" id="UP000827889">
    <property type="component" value="Chromosome 4"/>
</dbReference>
<dbReference type="InterPro" id="IPR000157">
    <property type="entry name" value="TIR_dom"/>
</dbReference>
<protein>
    <submittedName>
        <fullName evidence="3">Uncharacterized protein LOC115749205</fullName>
    </submittedName>
</protein>
<proteinExistence type="predicted"/>